<comment type="caution">
    <text evidence="2">The sequence shown here is derived from an EMBL/GenBank/DDBJ whole genome shotgun (WGS) entry which is preliminary data.</text>
</comment>
<evidence type="ECO:0000313" key="3">
    <source>
        <dbReference type="Proteomes" id="UP000023152"/>
    </source>
</evidence>
<name>X6N4U3_RETFI</name>
<accession>X6N4U3</accession>
<organism evidence="2 3">
    <name type="scientific">Reticulomyxa filosa</name>
    <dbReference type="NCBI Taxonomy" id="46433"/>
    <lineage>
        <taxon>Eukaryota</taxon>
        <taxon>Sar</taxon>
        <taxon>Rhizaria</taxon>
        <taxon>Retaria</taxon>
        <taxon>Foraminifera</taxon>
        <taxon>Monothalamids</taxon>
        <taxon>Reticulomyxidae</taxon>
        <taxon>Reticulomyxa</taxon>
    </lineage>
</organism>
<reference evidence="2 3" key="1">
    <citation type="journal article" date="2013" name="Curr. Biol.">
        <title>The Genome of the Foraminiferan Reticulomyxa filosa.</title>
        <authorList>
            <person name="Glockner G."/>
            <person name="Hulsmann N."/>
            <person name="Schleicher M."/>
            <person name="Noegel A.A."/>
            <person name="Eichinger L."/>
            <person name="Gallinger C."/>
            <person name="Pawlowski J."/>
            <person name="Sierra R."/>
            <person name="Euteneuer U."/>
            <person name="Pillet L."/>
            <person name="Moustafa A."/>
            <person name="Platzer M."/>
            <person name="Groth M."/>
            <person name="Szafranski K."/>
            <person name="Schliwa M."/>
        </authorList>
    </citation>
    <scope>NUCLEOTIDE SEQUENCE [LARGE SCALE GENOMIC DNA]</scope>
</reference>
<feature type="region of interest" description="Disordered" evidence="1">
    <location>
        <begin position="103"/>
        <end position="141"/>
    </location>
</feature>
<gene>
    <name evidence="2" type="ORF">RFI_16296</name>
</gene>
<proteinExistence type="predicted"/>
<keyword evidence="3" id="KW-1185">Reference proteome</keyword>
<dbReference type="AlphaFoldDB" id="X6N4U3"/>
<feature type="compositionally biased region" description="Basic and acidic residues" evidence="1">
    <location>
        <begin position="124"/>
        <end position="136"/>
    </location>
</feature>
<sequence length="262" mass="29661">MLSQNTSEGIPESTSKNVALLDFVKKNKLDYAQRYLVDHNVDLQELMELTEAELTLSVYLFDDDHKKIPGTLQKKNGNREFAEKDLKLDTLARKRFVRGILQMSQQSSQPQQADLSGASLSSSVKRESQTENEKRGSFGLGNISGPLTTALSIGESNNRNMIGGKVIQVISPEELEWMTQLSDRLKQVSKVMDNIHALIPTIDQSKHNVLQLITATFDKLEADLHARKKQLLTEVEKVDSHKRKTVQVQLEWLQNYKTNLTQ</sequence>
<protein>
    <submittedName>
        <fullName evidence="2">Uncharacterized protein</fullName>
    </submittedName>
</protein>
<evidence type="ECO:0000313" key="2">
    <source>
        <dbReference type="EMBL" id="ETO20913.1"/>
    </source>
</evidence>
<dbReference type="Proteomes" id="UP000023152">
    <property type="component" value="Unassembled WGS sequence"/>
</dbReference>
<feature type="compositionally biased region" description="Low complexity" evidence="1">
    <location>
        <begin position="103"/>
        <end position="112"/>
    </location>
</feature>
<dbReference type="EMBL" id="ASPP01012120">
    <property type="protein sequence ID" value="ETO20913.1"/>
    <property type="molecule type" value="Genomic_DNA"/>
</dbReference>
<evidence type="ECO:0000256" key="1">
    <source>
        <dbReference type="SAM" id="MobiDB-lite"/>
    </source>
</evidence>
<feature type="non-terminal residue" evidence="2">
    <location>
        <position position="262"/>
    </location>
</feature>